<dbReference type="GO" id="GO:0005771">
    <property type="term" value="C:multivesicular body"/>
    <property type="evidence" value="ECO:0007669"/>
    <property type="project" value="TreeGrafter"/>
</dbReference>
<dbReference type="Gene3D" id="6.10.140.1230">
    <property type="match status" value="1"/>
</dbReference>
<dbReference type="GO" id="GO:0006900">
    <property type="term" value="P:vesicle budding from membrane"/>
    <property type="evidence" value="ECO:0007669"/>
    <property type="project" value="TreeGrafter"/>
</dbReference>
<protein>
    <submittedName>
        <fullName evidence="4">Charged multivesicular body protein 7</fullName>
    </submittedName>
</protein>
<dbReference type="Proteomes" id="UP000440578">
    <property type="component" value="Unassembled WGS sequence"/>
</dbReference>
<dbReference type="OrthoDB" id="10250120at2759"/>
<name>A0A6A4WGJ3_AMPAM</name>
<comment type="caution">
    <text evidence="4">The sequence shown here is derived from an EMBL/GenBank/DDBJ whole genome shotgun (WGS) entry which is preliminary data.</text>
</comment>
<dbReference type="AlphaFoldDB" id="A0A6A4WGJ3"/>
<dbReference type="GO" id="GO:0000815">
    <property type="term" value="C:ESCRT III complex"/>
    <property type="evidence" value="ECO:0007669"/>
    <property type="project" value="TreeGrafter"/>
</dbReference>
<dbReference type="GO" id="GO:0009898">
    <property type="term" value="C:cytoplasmic side of plasma membrane"/>
    <property type="evidence" value="ECO:0007669"/>
    <property type="project" value="TreeGrafter"/>
</dbReference>
<gene>
    <name evidence="4" type="primary">CHMP7</name>
    <name evidence="4" type="ORF">FJT64_023187</name>
</gene>
<dbReference type="GO" id="GO:0032511">
    <property type="term" value="P:late endosome to vacuole transport via multivesicular body sorting pathway"/>
    <property type="evidence" value="ECO:0007669"/>
    <property type="project" value="TreeGrafter"/>
</dbReference>
<feature type="coiled-coil region" evidence="2">
    <location>
        <begin position="239"/>
        <end position="266"/>
    </location>
</feature>
<evidence type="ECO:0000256" key="1">
    <source>
        <dbReference type="ARBA" id="ARBA00006190"/>
    </source>
</evidence>
<organism evidence="4 5">
    <name type="scientific">Amphibalanus amphitrite</name>
    <name type="common">Striped barnacle</name>
    <name type="synonym">Balanus amphitrite</name>
    <dbReference type="NCBI Taxonomy" id="1232801"/>
    <lineage>
        <taxon>Eukaryota</taxon>
        <taxon>Metazoa</taxon>
        <taxon>Ecdysozoa</taxon>
        <taxon>Arthropoda</taxon>
        <taxon>Crustacea</taxon>
        <taxon>Multicrustacea</taxon>
        <taxon>Cirripedia</taxon>
        <taxon>Thoracica</taxon>
        <taxon>Thoracicalcarea</taxon>
        <taxon>Balanomorpha</taxon>
        <taxon>Balanoidea</taxon>
        <taxon>Balanidae</taxon>
        <taxon>Amphibalaninae</taxon>
        <taxon>Amphibalanus</taxon>
    </lineage>
</organism>
<accession>A0A6A4WGJ3</accession>
<keyword evidence="2" id="KW-0175">Coiled coil</keyword>
<feature type="region of interest" description="Disordered" evidence="3">
    <location>
        <begin position="378"/>
        <end position="444"/>
    </location>
</feature>
<comment type="similarity">
    <text evidence="1">Belongs to the SNF7 family.</text>
</comment>
<reference evidence="4 5" key="1">
    <citation type="submission" date="2019-07" db="EMBL/GenBank/DDBJ databases">
        <title>Draft genome assembly of a fouling barnacle, Amphibalanus amphitrite (Darwin, 1854): The first reference genome for Thecostraca.</title>
        <authorList>
            <person name="Kim W."/>
        </authorList>
    </citation>
    <scope>NUCLEOTIDE SEQUENCE [LARGE SCALE GENOMIC DNA]</scope>
    <source>
        <strain evidence="4">SNU_AA5</strain>
        <tissue evidence="4">Soma without cirri and trophi</tissue>
    </source>
</reference>
<proteinExistence type="inferred from homology"/>
<dbReference type="EMBL" id="VIIS01000775">
    <property type="protein sequence ID" value="KAF0305153.1"/>
    <property type="molecule type" value="Genomic_DNA"/>
</dbReference>
<evidence type="ECO:0000313" key="5">
    <source>
        <dbReference type="Proteomes" id="UP000440578"/>
    </source>
</evidence>
<evidence type="ECO:0000313" key="4">
    <source>
        <dbReference type="EMBL" id="KAF0305153.1"/>
    </source>
</evidence>
<dbReference type="Pfam" id="PF03357">
    <property type="entry name" value="Snf7"/>
    <property type="match status" value="1"/>
</dbReference>
<dbReference type="PANTHER" id="PTHR22761">
    <property type="entry name" value="CHARGED MULTIVESICULAR BODY PROTEIN"/>
    <property type="match status" value="1"/>
</dbReference>
<feature type="compositionally biased region" description="Basic and acidic residues" evidence="3">
    <location>
        <begin position="399"/>
        <end position="414"/>
    </location>
</feature>
<evidence type="ECO:0000256" key="3">
    <source>
        <dbReference type="SAM" id="MobiDB-lite"/>
    </source>
</evidence>
<sequence length="444" mass="49827">MAAVPANWRDDEMVVGALFSPFRSREVNPQGYDTKMAFWRQELADVCRKQRRLQLSRRRLEAEHIVGCHRPSCLREVFTNLRRTGEAVAVSELRHQCSASTGWVAWGTEMLVWRPCRYCWGLARRTIWPEPDEENVVLMAALKEASDELYSRHLAHLAAEQPAAGALILTDRLHVLHRDLLASRSDLELALLQLQHQGRVTVTEVDGRPAVKFRLEGEPDRRPTVTELEKGVLRLTLVESTLRERVEQLETSQEELRAKAKALLKTGQREAAKKQLRQWKKTQALLDKRQTTLDNVQGMLHAIEESKHNRKVMEALSRGTAAIKGAFGDVTIDKVDQVVADCQEMLEDQEDMDAMLARPISPGDAAEAAELEEELSELMGGTAAAATPQKQPSTPRQRGRQELPAKPPRAEPKDLPSPPTVSPGKMSEGSKTPRVRLIAPTLEV</sequence>
<evidence type="ECO:0000256" key="2">
    <source>
        <dbReference type="SAM" id="Coils"/>
    </source>
</evidence>
<dbReference type="InterPro" id="IPR005024">
    <property type="entry name" value="Snf7_fam"/>
</dbReference>
<keyword evidence="5" id="KW-1185">Reference proteome</keyword>
<dbReference type="Pfam" id="PF25880">
    <property type="entry name" value="WHD_CHMP7_1st"/>
    <property type="match status" value="1"/>
</dbReference>
<dbReference type="PANTHER" id="PTHR22761:SF21">
    <property type="entry name" value="CHARGED MULTIVESICULAR BODY PROTEIN 7"/>
    <property type="match status" value="1"/>
</dbReference>